<feature type="domain" description="PAC" evidence="7">
    <location>
        <begin position="48"/>
        <end position="100"/>
    </location>
</feature>
<sequence>KKLYDIEFFGASSLEQLINLGFTPYVTQHSWRIYRTVLLDMLKGAQRHRSEFSFLRLDGREQDFILNLTIVPGCEDSWERVLVAVEDISELKRIEKELRSSREEAQEANEAKGRFLANMTHEFRTPMNAVKGMVQLLQRSELTS</sequence>
<dbReference type="EMBL" id="BQXS01008978">
    <property type="protein sequence ID" value="GKT30676.1"/>
    <property type="molecule type" value="Genomic_DNA"/>
</dbReference>
<keyword evidence="6" id="KW-0175">Coiled coil</keyword>
<comment type="catalytic activity">
    <reaction evidence="1">
        <text>ATP + protein L-histidine = ADP + protein N-phospho-L-histidine.</text>
        <dbReference type="EC" id="2.7.13.3"/>
    </reaction>
</comment>
<evidence type="ECO:0000256" key="1">
    <source>
        <dbReference type="ARBA" id="ARBA00000085"/>
    </source>
</evidence>
<feature type="non-terminal residue" evidence="8">
    <location>
        <position position="1"/>
    </location>
</feature>
<dbReference type="Proteomes" id="UP001057375">
    <property type="component" value="Unassembled WGS sequence"/>
</dbReference>
<keyword evidence="9" id="KW-1185">Reference proteome</keyword>
<dbReference type="NCBIfam" id="TIGR00229">
    <property type="entry name" value="sensory_box"/>
    <property type="match status" value="1"/>
</dbReference>
<dbReference type="PANTHER" id="PTHR43711:SF1">
    <property type="entry name" value="HISTIDINE KINASE 1"/>
    <property type="match status" value="1"/>
</dbReference>
<dbReference type="InterPro" id="IPR003661">
    <property type="entry name" value="HisK_dim/P_dom"/>
</dbReference>
<evidence type="ECO:0000256" key="5">
    <source>
        <dbReference type="ARBA" id="ARBA00023012"/>
    </source>
</evidence>
<name>A0ABQ5KFG4_9EUKA</name>
<dbReference type="InterPro" id="IPR050736">
    <property type="entry name" value="Sensor_HK_Regulatory"/>
</dbReference>
<evidence type="ECO:0000256" key="3">
    <source>
        <dbReference type="ARBA" id="ARBA00022679"/>
    </source>
</evidence>
<dbReference type="SUPFAM" id="SSF55785">
    <property type="entry name" value="PYP-like sensor domain (PAS domain)"/>
    <property type="match status" value="1"/>
</dbReference>
<keyword evidence="3" id="KW-0808">Transferase</keyword>
<dbReference type="Gene3D" id="3.30.450.20">
    <property type="entry name" value="PAS domain"/>
    <property type="match status" value="1"/>
</dbReference>
<dbReference type="GO" id="GO:0016301">
    <property type="term" value="F:kinase activity"/>
    <property type="evidence" value="ECO:0007669"/>
    <property type="project" value="UniProtKB-KW"/>
</dbReference>
<protein>
    <recommendedName>
        <fullName evidence="2">histidine kinase</fullName>
        <ecNumber evidence="2">2.7.13.3</ecNumber>
    </recommendedName>
</protein>
<dbReference type="CDD" id="cd00082">
    <property type="entry name" value="HisKA"/>
    <property type="match status" value="1"/>
</dbReference>
<reference evidence="8" key="1">
    <citation type="submission" date="2022-03" db="EMBL/GenBank/DDBJ databases">
        <title>Draft genome sequence of Aduncisulcus paluster, a free-living microaerophilic Fornicata.</title>
        <authorList>
            <person name="Yuyama I."/>
            <person name="Kume K."/>
            <person name="Tamura T."/>
            <person name="Inagaki Y."/>
            <person name="Hashimoto T."/>
        </authorList>
    </citation>
    <scope>NUCLEOTIDE SEQUENCE</scope>
    <source>
        <strain evidence="8">NY0171</strain>
    </source>
</reference>
<evidence type="ECO:0000256" key="2">
    <source>
        <dbReference type="ARBA" id="ARBA00012438"/>
    </source>
</evidence>
<evidence type="ECO:0000259" key="7">
    <source>
        <dbReference type="PROSITE" id="PS50113"/>
    </source>
</evidence>
<accession>A0ABQ5KFG4</accession>
<dbReference type="Gene3D" id="1.10.287.130">
    <property type="match status" value="1"/>
</dbReference>
<evidence type="ECO:0000256" key="4">
    <source>
        <dbReference type="ARBA" id="ARBA00022777"/>
    </source>
</evidence>
<feature type="coiled-coil region" evidence="6">
    <location>
        <begin position="84"/>
        <end position="111"/>
    </location>
</feature>
<organism evidence="8 9">
    <name type="scientific">Aduncisulcus paluster</name>
    <dbReference type="NCBI Taxonomy" id="2918883"/>
    <lineage>
        <taxon>Eukaryota</taxon>
        <taxon>Metamonada</taxon>
        <taxon>Carpediemonas-like organisms</taxon>
        <taxon>Aduncisulcus</taxon>
    </lineage>
</organism>
<dbReference type="EC" id="2.7.13.3" evidence="2"/>
<dbReference type="Pfam" id="PF00512">
    <property type="entry name" value="HisKA"/>
    <property type="match status" value="1"/>
</dbReference>
<gene>
    <name evidence="8" type="ORF">ADUPG1_005594</name>
</gene>
<dbReference type="InterPro" id="IPR000700">
    <property type="entry name" value="PAS-assoc_C"/>
</dbReference>
<dbReference type="InterPro" id="IPR035965">
    <property type="entry name" value="PAS-like_dom_sf"/>
</dbReference>
<dbReference type="PANTHER" id="PTHR43711">
    <property type="entry name" value="TWO-COMPONENT HISTIDINE KINASE"/>
    <property type="match status" value="1"/>
</dbReference>
<keyword evidence="4 8" id="KW-0418">Kinase</keyword>
<feature type="non-terminal residue" evidence="8">
    <location>
        <position position="144"/>
    </location>
</feature>
<dbReference type="PROSITE" id="PS50113">
    <property type="entry name" value="PAC"/>
    <property type="match status" value="1"/>
</dbReference>
<dbReference type="InterPro" id="IPR000014">
    <property type="entry name" value="PAS"/>
</dbReference>
<dbReference type="SUPFAM" id="SSF47384">
    <property type="entry name" value="Homodimeric domain of signal transducing histidine kinase"/>
    <property type="match status" value="1"/>
</dbReference>
<evidence type="ECO:0000256" key="6">
    <source>
        <dbReference type="SAM" id="Coils"/>
    </source>
</evidence>
<comment type="caution">
    <text evidence="8">The sequence shown here is derived from an EMBL/GenBank/DDBJ whole genome shotgun (WGS) entry which is preliminary data.</text>
</comment>
<proteinExistence type="predicted"/>
<keyword evidence="5" id="KW-0902">Two-component regulatory system</keyword>
<evidence type="ECO:0000313" key="8">
    <source>
        <dbReference type="EMBL" id="GKT30676.1"/>
    </source>
</evidence>
<dbReference type="InterPro" id="IPR036097">
    <property type="entry name" value="HisK_dim/P_sf"/>
</dbReference>
<evidence type="ECO:0000313" key="9">
    <source>
        <dbReference type="Proteomes" id="UP001057375"/>
    </source>
</evidence>